<evidence type="ECO:0000313" key="3">
    <source>
        <dbReference type="Proteomes" id="UP001148018"/>
    </source>
</evidence>
<feature type="compositionally biased region" description="Polar residues" evidence="1">
    <location>
        <begin position="111"/>
        <end position="127"/>
    </location>
</feature>
<evidence type="ECO:0000256" key="1">
    <source>
        <dbReference type="SAM" id="MobiDB-lite"/>
    </source>
</evidence>
<dbReference type="Proteomes" id="UP001148018">
    <property type="component" value="Unassembled WGS sequence"/>
</dbReference>
<evidence type="ECO:0000313" key="2">
    <source>
        <dbReference type="EMBL" id="KAJ3608185.1"/>
    </source>
</evidence>
<accession>A0A9Q0IS23</accession>
<dbReference type="EMBL" id="JANIIK010000040">
    <property type="protein sequence ID" value="KAJ3608185.1"/>
    <property type="molecule type" value="Genomic_DNA"/>
</dbReference>
<sequence length="127" mass="13852">MFHIGSSWARAAVLGRVPLTAGQTNYFNGREKRKGHMISAGDVEFPREYHTLADRGRGARRFHDNANGGFACSSLDRRGKGRSLDALSSAHTADADRQRHALLDKHKIPSSPCSAPASQLSTPARQQ</sequence>
<protein>
    <submittedName>
        <fullName evidence="2">Uncharacterized protein</fullName>
    </submittedName>
</protein>
<feature type="compositionally biased region" description="Basic and acidic residues" evidence="1">
    <location>
        <begin position="93"/>
        <end position="107"/>
    </location>
</feature>
<feature type="region of interest" description="Disordered" evidence="1">
    <location>
        <begin position="80"/>
        <end position="127"/>
    </location>
</feature>
<gene>
    <name evidence="2" type="ORF">NHX12_025235</name>
</gene>
<keyword evidence="3" id="KW-1185">Reference proteome</keyword>
<comment type="caution">
    <text evidence="2">The sequence shown here is derived from an EMBL/GenBank/DDBJ whole genome shotgun (WGS) entry which is preliminary data.</text>
</comment>
<organism evidence="2 3">
    <name type="scientific">Muraenolepis orangiensis</name>
    <name type="common">Patagonian moray cod</name>
    <dbReference type="NCBI Taxonomy" id="630683"/>
    <lineage>
        <taxon>Eukaryota</taxon>
        <taxon>Metazoa</taxon>
        <taxon>Chordata</taxon>
        <taxon>Craniata</taxon>
        <taxon>Vertebrata</taxon>
        <taxon>Euteleostomi</taxon>
        <taxon>Actinopterygii</taxon>
        <taxon>Neopterygii</taxon>
        <taxon>Teleostei</taxon>
        <taxon>Neoteleostei</taxon>
        <taxon>Acanthomorphata</taxon>
        <taxon>Zeiogadaria</taxon>
        <taxon>Gadariae</taxon>
        <taxon>Gadiformes</taxon>
        <taxon>Muraenolepidoidei</taxon>
        <taxon>Muraenolepididae</taxon>
        <taxon>Muraenolepis</taxon>
    </lineage>
</organism>
<feature type="non-terminal residue" evidence="2">
    <location>
        <position position="127"/>
    </location>
</feature>
<dbReference type="OrthoDB" id="6022652at2759"/>
<name>A0A9Q0IS23_9TELE</name>
<proteinExistence type="predicted"/>
<dbReference type="AlphaFoldDB" id="A0A9Q0IS23"/>
<reference evidence="2" key="1">
    <citation type="submission" date="2022-07" db="EMBL/GenBank/DDBJ databases">
        <title>Chromosome-level genome of Muraenolepis orangiensis.</title>
        <authorList>
            <person name="Kim J."/>
        </authorList>
    </citation>
    <scope>NUCLEOTIDE SEQUENCE</scope>
    <source>
        <strain evidence="2">KU_S4_2022</strain>
        <tissue evidence="2">Muscle</tissue>
    </source>
</reference>